<dbReference type="EMBL" id="HAEG01015002">
    <property type="protein sequence ID" value="SBR99068.1"/>
    <property type="molecule type" value="Transcribed_RNA"/>
</dbReference>
<gene>
    <name evidence="1" type="primary">Nfu_g_1_015548</name>
</gene>
<reference evidence="1" key="1">
    <citation type="submission" date="2016-05" db="EMBL/GenBank/DDBJ databases">
        <authorList>
            <person name="Lavstsen T."/>
            <person name="Jespersen J.S."/>
        </authorList>
    </citation>
    <scope>NUCLEOTIDE SEQUENCE</scope>
    <source>
        <tissue evidence="1">Brain</tissue>
    </source>
</reference>
<proteinExistence type="predicted"/>
<evidence type="ECO:0000313" key="1">
    <source>
        <dbReference type="EMBL" id="SBR99068.1"/>
    </source>
</evidence>
<feature type="non-terminal residue" evidence="1">
    <location>
        <position position="1"/>
    </location>
</feature>
<organism evidence="1">
    <name type="scientific">Nothobranchius pienaari</name>
    <dbReference type="NCBI Taxonomy" id="704102"/>
    <lineage>
        <taxon>Eukaryota</taxon>
        <taxon>Metazoa</taxon>
        <taxon>Chordata</taxon>
        <taxon>Craniata</taxon>
        <taxon>Vertebrata</taxon>
        <taxon>Euteleostomi</taxon>
        <taxon>Actinopterygii</taxon>
        <taxon>Neopterygii</taxon>
        <taxon>Teleostei</taxon>
        <taxon>Neoteleostei</taxon>
        <taxon>Acanthomorphata</taxon>
        <taxon>Ovalentaria</taxon>
        <taxon>Atherinomorphae</taxon>
        <taxon>Cyprinodontiformes</taxon>
        <taxon>Nothobranchiidae</taxon>
        <taxon>Nothobranchius</taxon>
    </lineage>
</organism>
<protein>
    <submittedName>
        <fullName evidence="1">Uncharacterized protein</fullName>
    </submittedName>
</protein>
<dbReference type="AlphaFoldDB" id="A0A1A8R0T9"/>
<sequence length="45" mass="5262">RQPGRGQDVKAMLHPKFFWVVLSFWSEFCSAPPSGTLQYYVQCRL</sequence>
<accession>A0A1A8R0T9</accession>
<reference evidence="1" key="2">
    <citation type="submission" date="2016-06" db="EMBL/GenBank/DDBJ databases">
        <title>The genome of a short-lived fish provides insights into sex chromosome evolution and the genetic control of aging.</title>
        <authorList>
            <person name="Reichwald K."/>
            <person name="Felder M."/>
            <person name="Petzold A."/>
            <person name="Koch P."/>
            <person name="Groth M."/>
            <person name="Platzer M."/>
        </authorList>
    </citation>
    <scope>NUCLEOTIDE SEQUENCE</scope>
    <source>
        <tissue evidence="1">Brain</tissue>
    </source>
</reference>
<feature type="non-terminal residue" evidence="1">
    <location>
        <position position="45"/>
    </location>
</feature>
<name>A0A1A8R0T9_9TELE</name>